<keyword evidence="5" id="KW-1185">Reference proteome</keyword>
<dbReference type="InterPro" id="IPR054384">
    <property type="entry name" value="SecDF_P1_head"/>
</dbReference>
<dbReference type="EMBL" id="JACHIU010000001">
    <property type="protein sequence ID" value="MBB6474754.1"/>
    <property type="molecule type" value="Genomic_DNA"/>
</dbReference>
<feature type="transmembrane region" description="Helical" evidence="2">
    <location>
        <begin position="151"/>
        <end position="174"/>
    </location>
</feature>
<evidence type="ECO:0000313" key="4">
    <source>
        <dbReference type="EMBL" id="MBB6474754.1"/>
    </source>
</evidence>
<evidence type="ECO:0000259" key="3">
    <source>
        <dbReference type="SMART" id="SM00894"/>
    </source>
</evidence>
<keyword evidence="2" id="KW-1133">Transmembrane helix</keyword>
<feature type="compositionally biased region" description="Low complexity" evidence="1">
    <location>
        <begin position="466"/>
        <end position="484"/>
    </location>
</feature>
<feature type="domain" description="Excalibur calcium-binding" evidence="3">
    <location>
        <begin position="519"/>
        <end position="556"/>
    </location>
</feature>
<gene>
    <name evidence="4" type="ORF">BJ992_004185</name>
</gene>
<feature type="compositionally biased region" description="Polar residues" evidence="1">
    <location>
        <begin position="329"/>
        <end position="350"/>
    </location>
</feature>
<keyword evidence="2" id="KW-0812">Transmembrane</keyword>
<dbReference type="InterPro" id="IPR008613">
    <property type="entry name" value="Excalibur_Ca-bd_domain"/>
</dbReference>
<comment type="caution">
    <text evidence="4">The sequence shown here is derived from an EMBL/GenBank/DDBJ whole genome shotgun (WGS) entry which is preliminary data.</text>
</comment>
<feature type="compositionally biased region" description="Low complexity" evidence="1">
    <location>
        <begin position="366"/>
        <end position="379"/>
    </location>
</feature>
<dbReference type="Pfam" id="PF22599">
    <property type="entry name" value="SecDF_P1_head"/>
    <property type="match status" value="1"/>
</dbReference>
<dbReference type="Gene3D" id="3.30.1360.200">
    <property type="match status" value="1"/>
</dbReference>
<organism evidence="4 5">
    <name type="scientific">Sphaerisporangium rubeum</name>
    <dbReference type="NCBI Taxonomy" id="321317"/>
    <lineage>
        <taxon>Bacteria</taxon>
        <taxon>Bacillati</taxon>
        <taxon>Actinomycetota</taxon>
        <taxon>Actinomycetes</taxon>
        <taxon>Streptosporangiales</taxon>
        <taxon>Streptosporangiaceae</taxon>
        <taxon>Sphaerisporangium</taxon>
    </lineage>
</organism>
<proteinExistence type="predicted"/>
<feature type="compositionally biased region" description="Pro residues" evidence="1">
    <location>
        <begin position="95"/>
        <end position="105"/>
    </location>
</feature>
<feature type="region of interest" description="Disordered" evidence="1">
    <location>
        <begin position="1"/>
        <end position="145"/>
    </location>
</feature>
<sequence>MRNDQGNYGHTGPPGEQAGQPAEPVEFPTEVLTGRPLEPDEWRAREADAWSQDADAGPWPATRSAGQRLDDGPLTDPSGFTWGSAATTGWRHTEPPLPPQEPPLSEPEELAGPGGAGPEEPMGPEGPDGPAPEGEPGGPAGPPRAARSTTIALVTALVVVVLVTGVLGTIAVLMTSQPDVPLGVAPPRRLATTIHFAPVTGVRAAPCPGAEAVLDDTSTTCYQLAPGVTVTSVLKVEAVAERDDKYAVRVVLPPESRDRVSDLTRDSLDQQLAVVVSDRVVAAPRVAQPLTVDSLSISGFTKDQADSLVGRLLGTGAAPAPSTCPPTDPNQAQPGVPNGQNQSGVPNGQNQPGAPTSQGQPGGPSSPGQPGGPVQNQPGDPNAQGQPGGVPTSQGQPGAPTQGQSGVPDGQGQNAPLNPGGTSTCAPAADPNTVPNPNPVPSANPNTVPNTGPSGGPSAPGGTATGGPTSNGAGAMPLTPPTGSSPGGQTGGTTPVAQTSPSPSATTPQSTATRKPDKRFASCKLANAAGYGPYTKGVHPEYHWYVDGDQDGVACERGDLT</sequence>
<feature type="compositionally biased region" description="Low complexity" evidence="1">
    <location>
        <begin position="492"/>
        <end position="513"/>
    </location>
</feature>
<feature type="compositionally biased region" description="Gly residues" evidence="1">
    <location>
        <begin position="453"/>
        <end position="465"/>
    </location>
</feature>
<name>A0A7X0M972_9ACTN</name>
<accession>A0A7X0M972</accession>
<feature type="region of interest" description="Disordered" evidence="1">
    <location>
        <begin position="313"/>
        <end position="520"/>
    </location>
</feature>
<dbReference type="Proteomes" id="UP000555564">
    <property type="component" value="Unassembled WGS sequence"/>
</dbReference>
<dbReference type="RefSeq" id="WP_184983542.1">
    <property type="nucleotide sequence ID" value="NZ_BAAALO010000082.1"/>
</dbReference>
<feature type="compositionally biased region" description="Polar residues" evidence="1">
    <location>
        <begin position="391"/>
        <end position="425"/>
    </location>
</feature>
<keyword evidence="2" id="KW-0472">Membrane</keyword>
<dbReference type="SMART" id="SM00894">
    <property type="entry name" value="Excalibur"/>
    <property type="match status" value="1"/>
</dbReference>
<feature type="compositionally biased region" description="Basic and acidic residues" evidence="1">
    <location>
        <begin position="37"/>
        <end position="48"/>
    </location>
</feature>
<reference evidence="4 5" key="1">
    <citation type="submission" date="2020-08" db="EMBL/GenBank/DDBJ databases">
        <title>Sequencing the genomes of 1000 actinobacteria strains.</title>
        <authorList>
            <person name="Klenk H.-P."/>
        </authorList>
    </citation>
    <scope>NUCLEOTIDE SEQUENCE [LARGE SCALE GENOMIC DNA]</scope>
    <source>
        <strain evidence="4 5">DSM 44936</strain>
    </source>
</reference>
<dbReference type="Pfam" id="PF05901">
    <property type="entry name" value="Excalibur"/>
    <property type="match status" value="1"/>
</dbReference>
<evidence type="ECO:0000256" key="2">
    <source>
        <dbReference type="SAM" id="Phobius"/>
    </source>
</evidence>
<feature type="compositionally biased region" description="Low complexity" evidence="1">
    <location>
        <begin position="443"/>
        <end position="452"/>
    </location>
</feature>
<evidence type="ECO:0000256" key="1">
    <source>
        <dbReference type="SAM" id="MobiDB-lite"/>
    </source>
</evidence>
<protein>
    <recommendedName>
        <fullName evidence="3">Excalibur calcium-binding domain-containing protein</fullName>
    </recommendedName>
</protein>
<evidence type="ECO:0000313" key="5">
    <source>
        <dbReference type="Proteomes" id="UP000555564"/>
    </source>
</evidence>
<dbReference type="AlphaFoldDB" id="A0A7X0M972"/>